<keyword evidence="4" id="KW-1185">Reference proteome</keyword>
<accession>A0A8J3ICU4</accession>
<protein>
    <submittedName>
        <fullName evidence="3">Short-chain dehydrogenase</fullName>
    </submittedName>
</protein>
<dbReference type="InterPro" id="IPR002347">
    <property type="entry name" value="SDR_fam"/>
</dbReference>
<dbReference type="PRINTS" id="PR00080">
    <property type="entry name" value="SDRFAMILY"/>
</dbReference>
<proteinExistence type="inferred from homology"/>
<dbReference type="AlphaFoldDB" id="A0A8J3ICU4"/>
<dbReference type="CDD" id="cd05233">
    <property type="entry name" value="SDR_c"/>
    <property type="match status" value="1"/>
</dbReference>
<comment type="caution">
    <text evidence="3">The sequence shown here is derived from an EMBL/GenBank/DDBJ whole genome shotgun (WGS) entry which is preliminary data.</text>
</comment>
<reference evidence="3" key="1">
    <citation type="submission" date="2020-10" db="EMBL/GenBank/DDBJ databases">
        <title>Taxonomic study of unclassified bacteria belonging to the class Ktedonobacteria.</title>
        <authorList>
            <person name="Yabe S."/>
            <person name="Wang C.M."/>
            <person name="Zheng Y."/>
            <person name="Sakai Y."/>
            <person name="Cavaletti L."/>
            <person name="Monciardini P."/>
            <person name="Donadio S."/>
        </authorList>
    </citation>
    <scope>NUCLEOTIDE SEQUENCE</scope>
    <source>
        <strain evidence="3">ID150040</strain>
    </source>
</reference>
<dbReference type="FunFam" id="3.40.50.720:FF:000084">
    <property type="entry name" value="Short-chain dehydrogenase reductase"/>
    <property type="match status" value="1"/>
</dbReference>
<dbReference type="PROSITE" id="PS00061">
    <property type="entry name" value="ADH_SHORT"/>
    <property type="match status" value="1"/>
</dbReference>
<dbReference type="GO" id="GO:0016616">
    <property type="term" value="F:oxidoreductase activity, acting on the CH-OH group of donors, NAD or NADP as acceptor"/>
    <property type="evidence" value="ECO:0007669"/>
    <property type="project" value="TreeGrafter"/>
</dbReference>
<dbReference type="Pfam" id="PF13561">
    <property type="entry name" value="adh_short_C2"/>
    <property type="match status" value="1"/>
</dbReference>
<dbReference type="EMBL" id="BNJK01000001">
    <property type="protein sequence ID" value="GHO91961.1"/>
    <property type="molecule type" value="Genomic_DNA"/>
</dbReference>
<name>A0A8J3ICU4_9CHLR</name>
<dbReference type="PANTHER" id="PTHR42760:SF40">
    <property type="entry name" value="3-OXOACYL-[ACYL-CARRIER-PROTEIN] REDUCTASE, CHLOROPLASTIC"/>
    <property type="match status" value="1"/>
</dbReference>
<dbReference type="PANTHER" id="PTHR42760">
    <property type="entry name" value="SHORT-CHAIN DEHYDROGENASES/REDUCTASES FAMILY MEMBER"/>
    <property type="match status" value="1"/>
</dbReference>
<gene>
    <name evidence="3" type="ORF">KSF_020090</name>
</gene>
<sequence length="249" mass="26783">MGVFDGKVAIVTGAARGLGRDYTRFFLQDGANVVLADIQGEAVEANARELQATDRVLAVSVDVTSPTSANTMAEQAMKAFGHIDILVNNAAIWGDLRSVSLLEIDTAYWDTVLDVNLKGALLCSQAVIPFMSQQKWGRIVNISSGGAYKPGSVYSVSKLALNQLTYSLAQQVADAGITCNAIAPGPIYNEAVQRQYTPEAFERIVQQGMIKRAGTSKDIYGCLRYLCSDDAEWVTAQILHVNGGAMSRL</sequence>
<dbReference type="InterPro" id="IPR036291">
    <property type="entry name" value="NAD(P)-bd_dom_sf"/>
</dbReference>
<keyword evidence="2" id="KW-0560">Oxidoreductase</keyword>
<dbReference type="Proteomes" id="UP000597444">
    <property type="component" value="Unassembled WGS sequence"/>
</dbReference>
<evidence type="ECO:0000256" key="1">
    <source>
        <dbReference type="ARBA" id="ARBA00006484"/>
    </source>
</evidence>
<dbReference type="InterPro" id="IPR020904">
    <property type="entry name" value="Sc_DH/Rdtase_CS"/>
</dbReference>
<evidence type="ECO:0000313" key="3">
    <source>
        <dbReference type="EMBL" id="GHO91961.1"/>
    </source>
</evidence>
<evidence type="ECO:0000313" key="4">
    <source>
        <dbReference type="Proteomes" id="UP000597444"/>
    </source>
</evidence>
<dbReference type="SUPFAM" id="SSF51735">
    <property type="entry name" value="NAD(P)-binding Rossmann-fold domains"/>
    <property type="match status" value="1"/>
</dbReference>
<dbReference type="RefSeq" id="WP_220202825.1">
    <property type="nucleotide sequence ID" value="NZ_BNJK01000001.1"/>
</dbReference>
<dbReference type="Gene3D" id="3.40.50.720">
    <property type="entry name" value="NAD(P)-binding Rossmann-like Domain"/>
    <property type="match status" value="1"/>
</dbReference>
<dbReference type="PRINTS" id="PR00081">
    <property type="entry name" value="GDHRDH"/>
</dbReference>
<comment type="similarity">
    <text evidence="1">Belongs to the short-chain dehydrogenases/reductases (SDR) family.</text>
</comment>
<evidence type="ECO:0000256" key="2">
    <source>
        <dbReference type="ARBA" id="ARBA00023002"/>
    </source>
</evidence>
<organism evidence="3 4">
    <name type="scientific">Reticulibacter mediterranei</name>
    <dbReference type="NCBI Taxonomy" id="2778369"/>
    <lineage>
        <taxon>Bacteria</taxon>
        <taxon>Bacillati</taxon>
        <taxon>Chloroflexota</taxon>
        <taxon>Ktedonobacteria</taxon>
        <taxon>Ktedonobacterales</taxon>
        <taxon>Reticulibacteraceae</taxon>
        <taxon>Reticulibacter</taxon>
    </lineage>
</organism>
<dbReference type="GO" id="GO:0030497">
    <property type="term" value="P:fatty acid elongation"/>
    <property type="evidence" value="ECO:0007669"/>
    <property type="project" value="TreeGrafter"/>
</dbReference>